<dbReference type="AlphaFoldDB" id="A0A9X4E7Y8"/>
<gene>
    <name evidence="2" type="ORF">ORY91_002150</name>
    <name evidence="3" type="ORF">V9W64_06035</name>
</gene>
<dbReference type="RefSeq" id="WP_274585758.1">
    <property type="nucleotide sequence ID" value="NZ_CP145811.1"/>
</dbReference>
<dbReference type="EMBL" id="CP146598">
    <property type="protein sequence ID" value="WWY02297.1"/>
    <property type="molecule type" value="Genomic_DNA"/>
</dbReference>
<sequence length="91" mass="10192">MQIRWDNGVLWVGGEVTVKTLTPAACRAFEEACRRNPTVIDWSEAGRVDSACVSLLLTALRTATVRPQWRALPAVLEDLAGLYEIRHWILS</sequence>
<keyword evidence="4" id="KW-1185">Reference proteome</keyword>
<organism evidence="2">
    <name type="scientific">Neisseria leonii</name>
    <dbReference type="NCBI Taxonomy" id="2995413"/>
    <lineage>
        <taxon>Bacteria</taxon>
        <taxon>Pseudomonadati</taxon>
        <taxon>Pseudomonadota</taxon>
        <taxon>Betaproteobacteria</taxon>
        <taxon>Neisseriales</taxon>
        <taxon>Neisseriaceae</taxon>
        <taxon>Neisseria</taxon>
    </lineage>
</organism>
<feature type="domain" description="MlaB-like STAS" evidence="1">
    <location>
        <begin position="13"/>
        <end position="83"/>
    </location>
</feature>
<reference evidence="2" key="1">
    <citation type="submission" date="2022-10" db="EMBL/GenBank/DDBJ databases">
        <authorList>
            <person name="Boutroux M."/>
        </authorList>
    </citation>
    <scope>NUCLEOTIDE SEQUENCE</scope>
    <source>
        <strain evidence="2">51.81</strain>
    </source>
</reference>
<evidence type="ECO:0000313" key="2">
    <source>
        <dbReference type="EMBL" id="MDD9328712.1"/>
    </source>
</evidence>
<dbReference type="EMBL" id="JAPQFL010000009">
    <property type="protein sequence ID" value="MDD9328712.1"/>
    <property type="molecule type" value="Genomic_DNA"/>
</dbReference>
<evidence type="ECO:0000313" key="3">
    <source>
        <dbReference type="EMBL" id="WWY02297.1"/>
    </source>
</evidence>
<dbReference type="Proteomes" id="UP001149607">
    <property type="component" value="Chromosome"/>
</dbReference>
<protein>
    <submittedName>
        <fullName evidence="2">STAS domain-containing protein</fullName>
    </submittedName>
</protein>
<proteinExistence type="predicted"/>
<evidence type="ECO:0000259" key="1">
    <source>
        <dbReference type="Pfam" id="PF13466"/>
    </source>
</evidence>
<dbReference type="InterPro" id="IPR058548">
    <property type="entry name" value="MlaB-like_STAS"/>
</dbReference>
<dbReference type="Pfam" id="PF13466">
    <property type="entry name" value="STAS_2"/>
    <property type="match status" value="1"/>
</dbReference>
<reference evidence="3" key="2">
    <citation type="submission" date="2024-02" db="EMBL/GenBank/DDBJ databases">
        <title>Neisseria leonii sp. nov.</title>
        <authorList>
            <person name="Boutroux M."/>
            <person name="Favre-Rochex S."/>
            <person name="Gorgette O."/>
            <person name="Touak G."/>
            <person name="Muhle E."/>
            <person name="Chesneau O."/>
            <person name="Clermont D."/>
            <person name="Rahi P."/>
        </authorList>
    </citation>
    <scope>NUCLEOTIDE SEQUENCE</scope>
    <source>
        <strain evidence="3">51.81</strain>
    </source>
</reference>
<accession>A0A9X4E7Y8</accession>
<evidence type="ECO:0000313" key="4">
    <source>
        <dbReference type="Proteomes" id="UP001149607"/>
    </source>
</evidence>
<name>A0A9X4E7Y8_9NEIS</name>